<evidence type="ECO:0008006" key="3">
    <source>
        <dbReference type="Google" id="ProtNLM"/>
    </source>
</evidence>
<dbReference type="AlphaFoldDB" id="A0A3M7RBJ6"/>
<comment type="caution">
    <text evidence="1">The sequence shown here is derived from an EMBL/GenBank/DDBJ whole genome shotgun (WGS) entry which is preliminary data.</text>
</comment>
<reference evidence="1 2" key="1">
    <citation type="journal article" date="2018" name="Sci. Rep.">
        <title>Genomic signatures of local adaptation to the degree of environmental predictability in rotifers.</title>
        <authorList>
            <person name="Franch-Gras L."/>
            <person name="Hahn C."/>
            <person name="Garcia-Roger E.M."/>
            <person name="Carmona M.J."/>
            <person name="Serra M."/>
            <person name="Gomez A."/>
        </authorList>
    </citation>
    <scope>NUCLEOTIDE SEQUENCE [LARGE SCALE GENOMIC DNA]</scope>
    <source>
        <strain evidence="1">HYR1</strain>
    </source>
</reference>
<dbReference type="Proteomes" id="UP000276133">
    <property type="component" value="Unassembled WGS sequence"/>
</dbReference>
<dbReference type="OrthoDB" id="5592268at2759"/>
<sequence length="90" mass="10218">MWDNVIKFVNKCELCKRKHLAIRKEHCAKATAIQGIFDRIGIDLVFGLLVTSEGYGGIIVIYEYLSKQEFAEPIKGKEANGIASILWKYI</sequence>
<protein>
    <recommendedName>
        <fullName evidence="3">Integrase zinc-binding domain-containing protein</fullName>
    </recommendedName>
</protein>
<proteinExistence type="predicted"/>
<organism evidence="1 2">
    <name type="scientific">Brachionus plicatilis</name>
    <name type="common">Marine rotifer</name>
    <name type="synonym">Brachionus muelleri</name>
    <dbReference type="NCBI Taxonomy" id="10195"/>
    <lineage>
        <taxon>Eukaryota</taxon>
        <taxon>Metazoa</taxon>
        <taxon>Spiralia</taxon>
        <taxon>Gnathifera</taxon>
        <taxon>Rotifera</taxon>
        <taxon>Eurotatoria</taxon>
        <taxon>Monogononta</taxon>
        <taxon>Pseudotrocha</taxon>
        <taxon>Ploima</taxon>
        <taxon>Brachionidae</taxon>
        <taxon>Brachionus</taxon>
    </lineage>
</organism>
<gene>
    <name evidence="1" type="ORF">BpHYR1_000847</name>
</gene>
<accession>A0A3M7RBJ6</accession>
<evidence type="ECO:0000313" key="2">
    <source>
        <dbReference type="Proteomes" id="UP000276133"/>
    </source>
</evidence>
<name>A0A3M7RBJ6_BRAPC</name>
<keyword evidence="2" id="KW-1185">Reference proteome</keyword>
<evidence type="ECO:0000313" key="1">
    <source>
        <dbReference type="EMBL" id="RNA20910.1"/>
    </source>
</evidence>
<dbReference type="EMBL" id="REGN01003760">
    <property type="protein sequence ID" value="RNA20910.1"/>
    <property type="molecule type" value="Genomic_DNA"/>
</dbReference>